<evidence type="ECO:0000313" key="1">
    <source>
        <dbReference type="EMBL" id="BAH73553.1"/>
    </source>
</evidence>
<dbReference type="eggNOG" id="ENOG503188B">
    <property type="taxonomic scope" value="Bacteria"/>
</dbReference>
<reference evidence="1 2" key="1">
    <citation type="journal article" date="2009" name="Genome Res.">
        <title>Whole genome sequence of Desulfovibrio magneticus strain RS-1 revealed common gene clusters in magnetotactic bacteria.</title>
        <authorList>
            <person name="Nakazawa H."/>
            <person name="Arakaki A."/>
            <person name="Narita-Yamada S."/>
            <person name="Yashiro I."/>
            <person name="Jinno K."/>
            <person name="Aoki N."/>
            <person name="Tsuruyama A."/>
            <person name="Okamura Y."/>
            <person name="Tanikawa S."/>
            <person name="Fujita N."/>
            <person name="Takeyama H."/>
            <person name="Matsunaga T."/>
        </authorList>
    </citation>
    <scope>NUCLEOTIDE SEQUENCE [LARGE SCALE GENOMIC DNA]</scope>
    <source>
        <strain evidence="2">ATCC 700980 / DSM 13731 / RS-1</strain>
    </source>
</reference>
<gene>
    <name evidence="1" type="ordered locus">DMR_00620</name>
</gene>
<dbReference type="EMBL" id="AP010904">
    <property type="protein sequence ID" value="BAH73553.1"/>
    <property type="molecule type" value="Genomic_DNA"/>
</dbReference>
<dbReference type="HOGENOM" id="CLU_1508302_0_0_7"/>
<dbReference type="Proteomes" id="UP000009071">
    <property type="component" value="Chromosome"/>
</dbReference>
<dbReference type="AlphaFoldDB" id="C4XTN8"/>
<evidence type="ECO:0000313" key="2">
    <source>
        <dbReference type="Proteomes" id="UP000009071"/>
    </source>
</evidence>
<sequence>MRLPEEPMKLSVLFIILCCLALPALSRAGVVLEGDACRQVFDNPKAEQIACQTGFRLDPVTRSRLESNSFGFVSDLACSAVITAKRSEVVARLHAKGDVALPPQEVRCNLVSGGDPVPVRFHLAPVVRIDASGRAVDARLGIRDLTGIPEPLATAVAEFLNSDPGLRRSIVSAANEILPNLPRK</sequence>
<organism evidence="1 2">
    <name type="scientific">Solidesulfovibrio magneticus (strain ATCC 700980 / DSM 13731 / RS-1)</name>
    <name type="common">Desulfovibrio magneticus</name>
    <dbReference type="NCBI Taxonomy" id="573370"/>
    <lineage>
        <taxon>Bacteria</taxon>
        <taxon>Pseudomonadati</taxon>
        <taxon>Thermodesulfobacteriota</taxon>
        <taxon>Desulfovibrionia</taxon>
        <taxon>Desulfovibrionales</taxon>
        <taxon>Desulfovibrionaceae</taxon>
        <taxon>Solidesulfovibrio</taxon>
    </lineage>
</organism>
<dbReference type="KEGG" id="dma:DMR_00620"/>
<name>C4XTN8_SOLM1</name>
<proteinExistence type="predicted"/>
<accession>C4XTN8</accession>
<keyword evidence="2" id="KW-1185">Reference proteome</keyword>
<dbReference type="STRING" id="573370.DMR_00620"/>
<protein>
    <submittedName>
        <fullName evidence="1">Uncharacterized protein</fullName>
    </submittedName>
</protein>